<evidence type="ECO:0000256" key="1">
    <source>
        <dbReference type="SAM" id="MobiDB-lite"/>
    </source>
</evidence>
<proteinExistence type="predicted"/>
<organism evidence="2 3">
    <name type="scientific">Ilex paraguariensis</name>
    <name type="common">yerba mate</name>
    <dbReference type="NCBI Taxonomy" id="185542"/>
    <lineage>
        <taxon>Eukaryota</taxon>
        <taxon>Viridiplantae</taxon>
        <taxon>Streptophyta</taxon>
        <taxon>Embryophyta</taxon>
        <taxon>Tracheophyta</taxon>
        <taxon>Spermatophyta</taxon>
        <taxon>Magnoliopsida</taxon>
        <taxon>eudicotyledons</taxon>
        <taxon>Gunneridae</taxon>
        <taxon>Pentapetalae</taxon>
        <taxon>asterids</taxon>
        <taxon>campanulids</taxon>
        <taxon>Aquifoliales</taxon>
        <taxon>Aquifoliaceae</taxon>
        <taxon>Ilex</taxon>
    </lineage>
</organism>
<feature type="compositionally biased region" description="Basic and acidic residues" evidence="1">
    <location>
        <begin position="23"/>
        <end position="38"/>
    </location>
</feature>
<reference evidence="2 3" key="1">
    <citation type="submission" date="2024-02" db="EMBL/GenBank/DDBJ databases">
        <authorList>
            <person name="Vignale AGUSTIN F."/>
            <person name="Sosa J E."/>
            <person name="Modenutti C."/>
        </authorList>
    </citation>
    <scope>NUCLEOTIDE SEQUENCE [LARGE SCALE GENOMIC DNA]</scope>
</reference>
<accession>A0ABC8UWS3</accession>
<keyword evidence="3" id="KW-1185">Reference proteome</keyword>
<feature type="compositionally biased region" description="Polar residues" evidence="1">
    <location>
        <begin position="1"/>
        <end position="12"/>
    </location>
</feature>
<evidence type="ECO:0000313" key="3">
    <source>
        <dbReference type="Proteomes" id="UP001642360"/>
    </source>
</evidence>
<dbReference type="AlphaFoldDB" id="A0ABC8UWS3"/>
<name>A0ABC8UWS3_9AQUA</name>
<dbReference type="EMBL" id="CAUOFW020009368">
    <property type="protein sequence ID" value="CAK9185541.1"/>
    <property type="molecule type" value="Genomic_DNA"/>
</dbReference>
<comment type="caution">
    <text evidence="2">The sequence shown here is derived from an EMBL/GenBank/DDBJ whole genome shotgun (WGS) entry which is preliminary data.</text>
</comment>
<protein>
    <submittedName>
        <fullName evidence="2">Uncharacterized protein</fullName>
    </submittedName>
</protein>
<dbReference type="Proteomes" id="UP001642360">
    <property type="component" value="Unassembled WGS sequence"/>
</dbReference>
<feature type="region of interest" description="Disordered" evidence="1">
    <location>
        <begin position="1"/>
        <end position="42"/>
    </location>
</feature>
<evidence type="ECO:0000313" key="2">
    <source>
        <dbReference type="EMBL" id="CAK9185541.1"/>
    </source>
</evidence>
<gene>
    <name evidence="2" type="ORF">ILEXP_LOCUS55950</name>
</gene>
<feature type="region of interest" description="Disordered" evidence="1">
    <location>
        <begin position="71"/>
        <end position="112"/>
    </location>
</feature>
<sequence length="112" mass="12300">MAKSTLMFSPTCSHPKKGSRQYPRHEGRHQAPEERKAEVNSPLEFSGSSINVCLVETEKYLLRALLGKDSTQGLLNRKKRDNGSSTVEGVGTSEGVKHNGRCRASQKTLSTV</sequence>